<dbReference type="PANTHER" id="PTHR44029:SF1">
    <property type="entry name" value="DNAJ HOMOLOG SUBFAMILY C MEMBER 21"/>
    <property type="match status" value="1"/>
</dbReference>
<feature type="compositionally biased region" description="Basic residues" evidence="1">
    <location>
        <begin position="452"/>
        <end position="461"/>
    </location>
</feature>
<dbReference type="Proteomes" id="UP001146120">
    <property type="component" value="Unassembled WGS sequence"/>
</dbReference>
<organism evidence="3 4">
    <name type="scientific">Lagenidium giganteum</name>
    <dbReference type="NCBI Taxonomy" id="4803"/>
    <lineage>
        <taxon>Eukaryota</taxon>
        <taxon>Sar</taxon>
        <taxon>Stramenopiles</taxon>
        <taxon>Oomycota</taxon>
        <taxon>Peronosporomycetes</taxon>
        <taxon>Pythiales</taxon>
        <taxon>Pythiaceae</taxon>
    </lineage>
</organism>
<dbReference type="Pfam" id="PF00226">
    <property type="entry name" value="DnaJ"/>
    <property type="match status" value="1"/>
</dbReference>
<dbReference type="GO" id="GO:0005737">
    <property type="term" value="C:cytoplasm"/>
    <property type="evidence" value="ECO:0007669"/>
    <property type="project" value="TreeGrafter"/>
</dbReference>
<feature type="compositionally biased region" description="Basic and acidic residues" evidence="1">
    <location>
        <begin position="390"/>
        <end position="416"/>
    </location>
</feature>
<name>A0AAV2ZF91_9STRA</name>
<feature type="compositionally biased region" description="Basic and acidic residues" evidence="1">
    <location>
        <begin position="225"/>
        <end position="242"/>
    </location>
</feature>
<dbReference type="InterPro" id="IPR036236">
    <property type="entry name" value="Znf_C2H2_sf"/>
</dbReference>
<evidence type="ECO:0000256" key="1">
    <source>
        <dbReference type="SAM" id="MobiDB-lite"/>
    </source>
</evidence>
<dbReference type="PRINTS" id="PR00625">
    <property type="entry name" value="JDOMAIN"/>
</dbReference>
<dbReference type="Gene3D" id="3.30.160.60">
    <property type="entry name" value="Classic Zinc Finger"/>
    <property type="match status" value="1"/>
</dbReference>
<feature type="region of interest" description="Disordered" evidence="1">
    <location>
        <begin position="355"/>
        <end position="461"/>
    </location>
</feature>
<protein>
    <recommendedName>
        <fullName evidence="2">J domain-containing protein</fullName>
    </recommendedName>
</protein>
<dbReference type="CDD" id="cd06257">
    <property type="entry name" value="DnaJ"/>
    <property type="match status" value="1"/>
</dbReference>
<dbReference type="InterPro" id="IPR051964">
    <property type="entry name" value="Chaperone_stress_response"/>
</dbReference>
<dbReference type="InterPro" id="IPR036869">
    <property type="entry name" value="J_dom_sf"/>
</dbReference>
<feature type="compositionally biased region" description="Acidic residues" evidence="1">
    <location>
        <begin position="375"/>
        <end position="384"/>
    </location>
</feature>
<evidence type="ECO:0000259" key="2">
    <source>
        <dbReference type="PROSITE" id="PS50076"/>
    </source>
</evidence>
<reference evidence="3" key="2">
    <citation type="journal article" date="2023" name="Microbiol Resour">
        <title>Decontamination and Annotation of the Draft Genome Sequence of the Oomycete Lagenidium giganteum ARSEF 373.</title>
        <authorList>
            <person name="Morgan W.R."/>
            <person name="Tartar A."/>
        </authorList>
    </citation>
    <scope>NUCLEOTIDE SEQUENCE</scope>
    <source>
        <strain evidence="3">ARSEF 373</strain>
    </source>
</reference>
<feature type="domain" description="J" evidence="2">
    <location>
        <begin position="3"/>
        <end position="72"/>
    </location>
</feature>
<dbReference type="AlphaFoldDB" id="A0AAV2ZF91"/>
<dbReference type="Pfam" id="PF21884">
    <property type="entry name" value="ZUO1-like_ZHD"/>
    <property type="match status" value="1"/>
</dbReference>
<proteinExistence type="predicted"/>
<evidence type="ECO:0000313" key="4">
    <source>
        <dbReference type="Proteomes" id="UP001146120"/>
    </source>
</evidence>
<dbReference type="InterPro" id="IPR018253">
    <property type="entry name" value="DnaJ_domain_CS"/>
</dbReference>
<dbReference type="PANTHER" id="PTHR44029">
    <property type="entry name" value="DNAJ HOMOLOG SUBFAMILY C MEMBER 21"/>
    <property type="match status" value="1"/>
</dbReference>
<feature type="compositionally biased region" description="Basic residues" evidence="1">
    <location>
        <begin position="417"/>
        <end position="426"/>
    </location>
</feature>
<evidence type="ECO:0000313" key="3">
    <source>
        <dbReference type="EMBL" id="DBA03155.1"/>
    </source>
</evidence>
<dbReference type="SUPFAM" id="SSF57667">
    <property type="entry name" value="beta-beta-alpha zinc fingers"/>
    <property type="match status" value="1"/>
</dbReference>
<dbReference type="SMART" id="SM00271">
    <property type="entry name" value="DnaJ"/>
    <property type="match status" value="1"/>
</dbReference>
<keyword evidence="4" id="KW-1185">Reference proteome</keyword>
<dbReference type="EMBL" id="DAKRPA010000022">
    <property type="protein sequence ID" value="DBA03155.1"/>
    <property type="molecule type" value="Genomic_DNA"/>
</dbReference>
<dbReference type="InterPro" id="IPR054076">
    <property type="entry name" value="ZUO1-like_ZHD"/>
</dbReference>
<dbReference type="InterPro" id="IPR001623">
    <property type="entry name" value="DnaJ_domain"/>
</dbReference>
<accession>A0AAV2ZF91</accession>
<sequence length="461" mass="53541">MRCHYEVLGIERDATPKDIKKAFHLQALKWHPDKHQRNNISPEDATIKFQEIQSSYEVLSDPHERKWYDDHREQILRGDEDNDGATEDDLNLFKYFSPSVYKGFGDDENGFYAVFRELFEKIDGLDMASAGTSTATAAPSFGTKKTSIDDVLDFYGYWMSYVTQRSFSWVDEYKTTDAPTRQIRRAMEKENKKLRDAAKKAFTADVRELVEYVRKRDQRMIAHLKQKEQEKKEQQLEEEERRKARQAAFEAEREAFQEQERQRWEAEHAHSRFAAEAIEEEMEKLRQKMDAEVLLCDLCNKSFKSTKQLKNNINSKKHKDREIELGISVSTDFDSLEDALDMDIQAELIAAGRLKPNESVGKPSETMSTTGLDKAEEESTQEDDATARAQLEEAEAKAKAAEQLRLEKEQKAADKRKERKEKRKEKKQMEVEKIVSAAKSKAEKQEEVKEKKGGRKGKKNK</sequence>
<dbReference type="PROSITE" id="PS50076">
    <property type="entry name" value="DNAJ_2"/>
    <property type="match status" value="1"/>
</dbReference>
<feature type="region of interest" description="Disordered" evidence="1">
    <location>
        <begin position="225"/>
        <end position="244"/>
    </location>
</feature>
<dbReference type="Gene3D" id="1.10.287.110">
    <property type="entry name" value="DnaJ domain"/>
    <property type="match status" value="1"/>
</dbReference>
<gene>
    <name evidence="3" type="ORF">N0F65_003875</name>
</gene>
<comment type="caution">
    <text evidence="3">The sequence shown here is derived from an EMBL/GenBank/DDBJ whole genome shotgun (WGS) entry which is preliminary data.</text>
</comment>
<dbReference type="PROSITE" id="PS00636">
    <property type="entry name" value="DNAJ_1"/>
    <property type="match status" value="1"/>
</dbReference>
<dbReference type="SUPFAM" id="SSF46565">
    <property type="entry name" value="Chaperone J-domain"/>
    <property type="match status" value="1"/>
</dbReference>
<reference evidence="3" key="1">
    <citation type="submission" date="2022-11" db="EMBL/GenBank/DDBJ databases">
        <authorList>
            <person name="Morgan W.R."/>
            <person name="Tartar A."/>
        </authorList>
    </citation>
    <scope>NUCLEOTIDE SEQUENCE</scope>
    <source>
        <strain evidence="3">ARSEF 373</strain>
    </source>
</reference>
<feature type="compositionally biased region" description="Basic and acidic residues" evidence="1">
    <location>
        <begin position="440"/>
        <end position="451"/>
    </location>
</feature>